<dbReference type="Proteomes" id="UP000006765">
    <property type="component" value="Unassembled WGS sequence"/>
</dbReference>
<dbReference type="eggNOG" id="COG0438">
    <property type="taxonomic scope" value="Bacteria"/>
</dbReference>
<evidence type="ECO:0000259" key="3">
    <source>
        <dbReference type="Pfam" id="PF00534"/>
    </source>
</evidence>
<proteinExistence type="predicted"/>
<dbReference type="GO" id="GO:0016757">
    <property type="term" value="F:glycosyltransferase activity"/>
    <property type="evidence" value="ECO:0007669"/>
    <property type="project" value="UniProtKB-KW"/>
</dbReference>
<dbReference type="Pfam" id="PF00534">
    <property type="entry name" value="Glycos_transf_1"/>
    <property type="match status" value="1"/>
</dbReference>
<dbReference type="PANTHER" id="PTHR12526:SF510">
    <property type="entry name" value="D-INOSITOL 3-PHOSPHATE GLYCOSYLTRANSFERASE"/>
    <property type="match status" value="1"/>
</dbReference>
<reference evidence="4 5" key="1">
    <citation type="journal article" date="2012" name="J. Bacteriol.">
        <title>Draft Genome Sequence of Oceaniovalibus guishaninsula JLT2003T.</title>
        <authorList>
            <person name="Tang K."/>
            <person name="Liu K."/>
            <person name="Jiao N."/>
        </authorList>
    </citation>
    <scope>NUCLEOTIDE SEQUENCE [LARGE SCALE GENOMIC DNA]</scope>
    <source>
        <strain evidence="4 5">JLT2003</strain>
    </source>
</reference>
<evidence type="ECO:0000313" key="5">
    <source>
        <dbReference type="Proteomes" id="UP000006765"/>
    </source>
</evidence>
<dbReference type="PANTHER" id="PTHR12526">
    <property type="entry name" value="GLYCOSYLTRANSFERASE"/>
    <property type="match status" value="1"/>
</dbReference>
<protein>
    <submittedName>
        <fullName evidence="4">Glycosyl transferase, group 1 family protein</fullName>
    </submittedName>
</protein>
<comment type="caution">
    <text evidence="4">The sequence shown here is derived from an EMBL/GenBank/DDBJ whole genome shotgun (WGS) entry which is preliminary data.</text>
</comment>
<evidence type="ECO:0000313" key="4">
    <source>
        <dbReference type="EMBL" id="EKE45244.1"/>
    </source>
</evidence>
<organism evidence="4 5">
    <name type="scientific">Oceaniovalibus guishaninsula JLT2003</name>
    <dbReference type="NCBI Taxonomy" id="1231392"/>
    <lineage>
        <taxon>Bacteria</taxon>
        <taxon>Pseudomonadati</taxon>
        <taxon>Pseudomonadota</taxon>
        <taxon>Alphaproteobacteria</taxon>
        <taxon>Rhodobacterales</taxon>
        <taxon>Roseobacteraceae</taxon>
        <taxon>Oceaniovalibus</taxon>
    </lineage>
</organism>
<dbReference type="EMBL" id="AMGO01000007">
    <property type="protein sequence ID" value="EKE45244.1"/>
    <property type="molecule type" value="Genomic_DNA"/>
</dbReference>
<dbReference type="RefSeq" id="WP_007425487.1">
    <property type="nucleotide sequence ID" value="NZ_AMGO01000007.1"/>
</dbReference>
<dbReference type="STRING" id="1231392.OCGS_0334"/>
<sequence length="364" mass="41433">MTDRTYYFAIVETLEVYGGLNILFDFMSVLQAGGYRVAPLYRSRYYRYPFAPFDGPAFYSPDLPGRVEPWYRYRGGIAQKRARVRNMARGFKPNALAKIRQSDVLVVPDFAYDRYAAAFPDMEIVVMVQNVVGFLRPWLRDNQGGDRILDRARLLVCISQVCVDVAQTLVPAERCAALHLPVASPELTYTPEKKMQIAYMTRRRSQEVDFVTTMLRAMPEMRDVEFVKIENMSLNEVHLVMRDALVYLSFSEREGFGLPPAEAMLAGCIVVGYTGVGGNEYFDETTGIVIEDGDVVSFARAVAAVVKEYRVDPTRLDRMRRAASRSLAQRYDRDASHRQLLDIWHKLDASLDADRIDERVAISA</sequence>
<dbReference type="AlphaFoldDB" id="K2HR65"/>
<evidence type="ECO:0000256" key="2">
    <source>
        <dbReference type="ARBA" id="ARBA00022679"/>
    </source>
</evidence>
<gene>
    <name evidence="4" type="ORF">OCGS_0334</name>
</gene>
<dbReference type="InterPro" id="IPR001296">
    <property type="entry name" value="Glyco_trans_1"/>
</dbReference>
<keyword evidence="1" id="KW-0328">Glycosyltransferase</keyword>
<dbReference type="PATRIC" id="fig|1231392.3.peg.336"/>
<feature type="domain" description="Glycosyl transferase family 1" evidence="3">
    <location>
        <begin position="232"/>
        <end position="314"/>
    </location>
</feature>
<keyword evidence="5" id="KW-1185">Reference proteome</keyword>
<keyword evidence="2 4" id="KW-0808">Transferase</keyword>
<dbReference type="Gene3D" id="3.40.50.2000">
    <property type="entry name" value="Glycogen Phosphorylase B"/>
    <property type="match status" value="1"/>
</dbReference>
<accession>K2HR65</accession>
<evidence type="ECO:0000256" key="1">
    <source>
        <dbReference type="ARBA" id="ARBA00022676"/>
    </source>
</evidence>
<dbReference type="OrthoDB" id="9801609at2"/>
<name>K2HR65_9RHOB</name>
<dbReference type="SUPFAM" id="SSF53756">
    <property type="entry name" value="UDP-Glycosyltransferase/glycogen phosphorylase"/>
    <property type="match status" value="1"/>
</dbReference>